<dbReference type="AlphaFoldDB" id="C6VWV3"/>
<keyword evidence="1" id="KW-0732">Signal</keyword>
<feature type="chain" id="PRO_5002972038" description="Secretion system C-terminal sorting domain-containing protein" evidence="1">
    <location>
        <begin position="22"/>
        <end position="324"/>
    </location>
</feature>
<evidence type="ECO:0000256" key="1">
    <source>
        <dbReference type="SAM" id="SignalP"/>
    </source>
</evidence>
<dbReference type="Gene3D" id="2.60.40.10">
    <property type="entry name" value="Immunoglobulins"/>
    <property type="match status" value="1"/>
</dbReference>
<protein>
    <recommendedName>
        <fullName evidence="2">Secretion system C-terminal sorting domain-containing protein</fullName>
    </recommendedName>
</protein>
<reference evidence="3 4" key="1">
    <citation type="journal article" date="2009" name="Stand. Genomic Sci.">
        <title>Complete genome sequence of Dyadobacter fermentans type strain (NS114).</title>
        <authorList>
            <person name="Lang E."/>
            <person name="Lapidus A."/>
            <person name="Chertkov O."/>
            <person name="Brettin T."/>
            <person name="Detter J.C."/>
            <person name="Han C."/>
            <person name="Copeland A."/>
            <person name="Glavina Del Rio T."/>
            <person name="Nolan M."/>
            <person name="Chen F."/>
            <person name="Lucas S."/>
            <person name="Tice H."/>
            <person name="Cheng J.F."/>
            <person name="Land M."/>
            <person name="Hauser L."/>
            <person name="Chang Y.J."/>
            <person name="Jeffries C.D."/>
            <person name="Kopitz M."/>
            <person name="Bruce D."/>
            <person name="Goodwin L."/>
            <person name="Pitluck S."/>
            <person name="Ovchinnikova G."/>
            <person name="Pati A."/>
            <person name="Ivanova N."/>
            <person name="Mavrommatis K."/>
            <person name="Chen A."/>
            <person name="Palaniappan K."/>
            <person name="Chain P."/>
            <person name="Bristow J."/>
            <person name="Eisen J.A."/>
            <person name="Markowitz V."/>
            <person name="Hugenholtz P."/>
            <person name="Goker M."/>
            <person name="Rohde M."/>
            <person name="Kyrpides N.C."/>
            <person name="Klenk H.P."/>
        </authorList>
    </citation>
    <scope>NUCLEOTIDE SEQUENCE [LARGE SCALE GENOMIC DNA]</scope>
    <source>
        <strain evidence="4">ATCC 700827 / DSM 18053 / CIP 107007 / KCTC 52180 / NS114</strain>
    </source>
</reference>
<feature type="domain" description="Secretion system C-terminal sorting" evidence="2">
    <location>
        <begin position="254"/>
        <end position="321"/>
    </location>
</feature>
<keyword evidence="4" id="KW-1185">Reference proteome</keyword>
<dbReference type="RefSeq" id="WP_015815093.1">
    <property type="nucleotide sequence ID" value="NC_013037.1"/>
</dbReference>
<sequence length="324" mass="35245">MMKRYLLFCQLALLSTTAAHAQFTAGASGFHIESGTQVFIDSLTLLPSSDFTLTSQTLSITSTPIPGTPPGIARVYSFSTPFDFAGTVGFFYRASELNGNSETTLQLAYGNEDFVTTSGSTVLTGSHYISNTLGSPTNFTSVTAGQEGALPVTLVDFQVRRVENSTVLSWQTSEEKNSDFFEILQSEDAKKWSVLGTVNAANTSNSKKDYSFDDKMERFGMQYYRLRMVDTDGSFAYSKIQSIRLASGGLISAYPNPAVDKITIGSKEVLASVKMTDLTGRQFLELSKPQPGQEVSLKNYPAGTYLVKVETASGKTQVIKVIKQ</sequence>
<evidence type="ECO:0000313" key="4">
    <source>
        <dbReference type="Proteomes" id="UP000002011"/>
    </source>
</evidence>
<dbReference type="eggNOG" id="COG5184">
    <property type="taxonomic scope" value="Bacteria"/>
</dbReference>
<dbReference type="HOGENOM" id="CLU_833502_0_0_10"/>
<dbReference type="OrthoDB" id="933627at2"/>
<accession>C6VWV3</accession>
<dbReference type="STRING" id="471854.Dfer_5663"/>
<dbReference type="NCBIfam" id="TIGR04183">
    <property type="entry name" value="Por_Secre_tail"/>
    <property type="match status" value="1"/>
</dbReference>
<evidence type="ECO:0000313" key="3">
    <source>
        <dbReference type="EMBL" id="ACT96853.1"/>
    </source>
</evidence>
<dbReference type="Pfam" id="PF18962">
    <property type="entry name" value="Por_Secre_tail"/>
    <property type="match status" value="1"/>
</dbReference>
<evidence type="ECO:0000259" key="2">
    <source>
        <dbReference type="Pfam" id="PF18962"/>
    </source>
</evidence>
<dbReference type="InterPro" id="IPR013783">
    <property type="entry name" value="Ig-like_fold"/>
</dbReference>
<organism evidence="3 4">
    <name type="scientific">Dyadobacter fermentans (strain ATCC 700827 / DSM 18053 / CIP 107007 / KCTC 52180 / NS114)</name>
    <dbReference type="NCBI Taxonomy" id="471854"/>
    <lineage>
        <taxon>Bacteria</taxon>
        <taxon>Pseudomonadati</taxon>
        <taxon>Bacteroidota</taxon>
        <taxon>Cytophagia</taxon>
        <taxon>Cytophagales</taxon>
        <taxon>Spirosomataceae</taxon>
        <taxon>Dyadobacter</taxon>
    </lineage>
</organism>
<dbReference type="EMBL" id="CP001619">
    <property type="protein sequence ID" value="ACT96853.1"/>
    <property type="molecule type" value="Genomic_DNA"/>
</dbReference>
<proteinExistence type="predicted"/>
<name>C6VWV3_DYAFD</name>
<feature type="signal peptide" evidence="1">
    <location>
        <begin position="1"/>
        <end position="21"/>
    </location>
</feature>
<gene>
    <name evidence="3" type="ordered locus">Dfer_5663</name>
</gene>
<dbReference type="KEGG" id="dfe:Dfer_5663"/>
<dbReference type="InterPro" id="IPR026444">
    <property type="entry name" value="Secre_tail"/>
</dbReference>
<dbReference type="Proteomes" id="UP000002011">
    <property type="component" value="Chromosome"/>
</dbReference>